<dbReference type="GeneID" id="76207574"/>
<reference evidence="3" key="2">
    <citation type="submission" date="2020-09" db="EMBL/GenBank/DDBJ databases">
        <authorList>
            <person name="Sun Q."/>
            <person name="Ohkuma M."/>
        </authorList>
    </citation>
    <scope>NUCLEOTIDE SEQUENCE</scope>
    <source>
        <strain evidence="3">JCM 11219</strain>
    </source>
</reference>
<dbReference type="RefSeq" id="WP_188604094.1">
    <property type="nucleotide sequence ID" value="NZ_AP026830.1"/>
</dbReference>
<protein>
    <submittedName>
        <fullName evidence="3">Uncharacterized protein</fullName>
    </submittedName>
</protein>
<keyword evidence="1" id="KW-0175">Coiled coil</keyword>
<gene>
    <name evidence="3" type="ORF">GCM10007112_23560</name>
    <name evidence="2" type="ORF">Vsou_20340</name>
</gene>
<dbReference type="OrthoDB" id="25668at2157"/>
<reference evidence="5" key="3">
    <citation type="submission" date="2022-09" db="EMBL/GenBank/DDBJ databases">
        <title>Complete genome sequence of Vulcanisaeta souniana.</title>
        <authorList>
            <person name="Kato S."/>
            <person name="Itoh T."/>
            <person name="Ohkuma M."/>
        </authorList>
    </citation>
    <scope>NUCLEOTIDE SEQUENCE [LARGE SCALE GENOMIC DNA]</scope>
    <source>
        <strain evidence="5">JCM 11219</strain>
    </source>
</reference>
<dbReference type="EMBL" id="AP026830">
    <property type="protein sequence ID" value="BDR92941.1"/>
    <property type="molecule type" value="Genomic_DNA"/>
</dbReference>
<dbReference type="EMBL" id="BMNM01000013">
    <property type="protein sequence ID" value="GGI85772.1"/>
    <property type="molecule type" value="Genomic_DNA"/>
</dbReference>
<reference evidence="2" key="4">
    <citation type="journal article" date="2023" name="Microbiol. Resour. Announc.">
        <title>Complete Genome Sequence of Vulcanisaeta souniana Strain IC-059, a Hyperthermophilic Archaeon Isolated from Hot Spring Water in Japan.</title>
        <authorList>
            <person name="Kato S."/>
            <person name="Itoh T."/>
            <person name="Wu L."/>
            <person name="Ma J."/>
            <person name="Ohkuma M."/>
        </authorList>
    </citation>
    <scope>NUCLEOTIDE SEQUENCE</scope>
    <source>
        <strain evidence="2">JCM 11219</strain>
    </source>
</reference>
<sequence>MALNGLRICWGVKVEGDKRLQCGEEVSDPKVVEKVMKLINEFMRRLEEHRDVLLSDSTTPFDQTINELSNWLMAMEGKAKESNDPTIAELRKAMIEVAKKMIELARQAREKWLRTYRRELEELIEKLRRNEVTIIIRGEPFNEDKSFMTHLYTEHIAIEVTRVRGSGVAINVSLVSSRSTSAVTPKLFGDNALKPLQHGLFLTDGSINKKCYPEMSTNQTWQVIAWLVTWPGRNAMHIEGMNLNETNINIKWRLTAVDHRNKAKNKARVAEEVSKFSDDEFLTFLLFAILGDGNINVEKKTIRLVIGDSKHELWRGIIDRMKAIGFRDIDREVIKYYSINSSKAVELARKWLSNTLIRVMIEDLSQLSDAEKFRRLLALASTKIKPIGRSLVEVAGVWMNVHVKNNGGVELRIKRKRLEDARAILERLRNTDYNAELSPQGNDFVVYISYSEVMKHQELVAKVCEALRRMHEEAVGEGSTERAWAIAKVMSNLNCPTQSPRA</sequence>
<evidence type="ECO:0000313" key="2">
    <source>
        <dbReference type="EMBL" id="BDR92941.1"/>
    </source>
</evidence>
<evidence type="ECO:0000313" key="5">
    <source>
        <dbReference type="Proteomes" id="UP001060771"/>
    </source>
</evidence>
<accession>A0A830E603</accession>
<dbReference type="AlphaFoldDB" id="A0A830E603"/>
<feature type="coiled-coil region" evidence="1">
    <location>
        <begin position="87"/>
        <end position="133"/>
    </location>
</feature>
<name>A0A830E603_9CREN</name>
<organism evidence="3 4">
    <name type="scientific">Vulcanisaeta souniana JCM 11219</name>
    <dbReference type="NCBI Taxonomy" id="1293586"/>
    <lineage>
        <taxon>Archaea</taxon>
        <taxon>Thermoproteota</taxon>
        <taxon>Thermoprotei</taxon>
        <taxon>Thermoproteales</taxon>
        <taxon>Thermoproteaceae</taxon>
        <taxon>Vulcanisaeta</taxon>
    </lineage>
</organism>
<evidence type="ECO:0000313" key="4">
    <source>
        <dbReference type="Proteomes" id="UP000657075"/>
    </source>
</evidence>
<dbReference type="Proteomes" id="UP000657075">
    <property type="component" value="Unassembled WGS sequence"/>
</dbReference>
<keyword evidence="5" id="KW-1185">Reference proteome</keyword>
<evidence type="ECO:0000313" key="3">
    <source>
        <dbReference type="EMBL" id="GGI85772.1"/>
    </source>
</evidence>
<dbReference type="Proteomes" id="UP001060771">
    <property type="component" value="Chromosome"/>
</dbReference>
<proteinExistence type="predicted"/>
<evidence type="ECO:0000256" key="1">
    <source>
        <dbReference type="SAM" id="Coils"/>
    </source>
</evidence>
<reference evidence="3" key="1">
    <citation type="journal article" date="2014" name="Int. J. Syst. Evol. Microbiol.">
        <title>Complete genome sequence of Corynebacterium casei LMG S-19264T (=DSM 44701T), isolated from a smear-ripened cheese.</title>
        <authorList>
            <consortium name="US DOE Joint Genome Institute (JGI-PGF)"/>
            <person name="Walter F."/>
            <person name="Albersmeier A."/>
            <person name="Kalinowski J."/>
            <person name="Ruckert C."/>
        </authorList>
    </citation>
    <scope>NUCLEOTIDE SEQUENCE</scope>
    <source>
        <strain evidence="3">JCM 11219</strain>
    </source>
</reference>